<keyword evidence="4" id="KW-0472">Membrane</keyword>
<dbReference type="SMART" id="SM00283">
    <property type="entry name" value="MA"/>
    <property type="match status" value="1"/>
</dbReference>
<feature type="domain" description="HAMP" evidence="6">
    <location>
        <begin position="330"/>
        <end position="383"/>
    </location>
</feature>
<dbReference type="PANTHER" id="PTHR43531:SF11">
    <property type="entry name" value="METHYL-ACCEPTING CHEMOTAXIS PROTEIN 3"/>
    <property type="match status" value="1"/>
</dbReference>
<sequence length="708" mass="75171">MEKTSLKSLAALLGTRGAIAVACFVTIGSGATGVMLELSAKSRARETGAIVADRVAADIRGEFERPIGTVSGMRDAIVASRRQHVVDRQTHNMIMRTTLNETPELLATWTAWEPNAFDGRDGGFINTPGHDRTGRFVPYWHRAGTGIALAPLEDYDKPGAGDYYLLAQRSGKPVMVEPYDYAVDGKTVLMTSIALPVIENGRAIAVVGADMALSDLQKRIGALKLPFGGDVKLLSGGNSYVYNADKALLGKKGEAPQEEGTTVSDPVLGKVIRVDRPVVLNGFETPWTVRIDLPVSAVLADAREAELVLLLTALLMIGGLVLVIRMTATRVVGQPMHALADEMKSLASGDLSDPQREVTQAIEIDQIREAVNVFRENAREKRRADEEQQRVVAALAGNLQRLAEGDLSTRIDATFSGSYEQIKTDFNAAMTRLENALSAVSGSVRDVRYGSEEINTASDDLAQRTEQQAAGLEEMAAAMTEITSGVRRTAGAAAKASEVVGDSKRDIEEGGVVIRRAIDAMSGIETASREISDIISVIDGIAFQTNLLALNAGVEAARAGEAGKGFAVVASEVRALAQRSSDAARDIKAKINASSSQVRSGVELVGEMNLALDRIVGRIEEISGLANEIATSAEQQSTSLTEVNGAVGQMNDFTQQNAAMVEESTAAARNLAGQASSLAELVAQFRTSDAPIAAPARSGRRPAMRLAS</sequence>
<feature type="transmembrane region" description="Helical" evidence="4">
    <location>
        <begin position="307"/>
        <end position="328"/>
    </location>
</feature>
<dbReference type="CDD" id="cd11386">
    <property type="entry name" value="MCP_signal"/>
    <property type="match status" value="1"/>
</dbReference>
<evidence type="ECO:0000256" key="2">
    <source>
        <dbReference type="ARBA" id="ARBA00029447"/>
    </source>
</evidence>
<dbReference type="RefSeq" id="WP_216319688.1">
    <property type="nucleotide sequence ID" value="NZ_JAHKRT010000001.1"/>
</dbReference>
<dbReference type="Pfam" id="PF22673">
    <property type="entry name" value="MCP-like_PDC_1"/>
    <property type="match status" value="1"/>
</dbReference>
<reference evidence="7 8" key="1">
    <citation type="submission" date="2021-06" db="EMBL/GenBank/DDBJ databases">
        <title>Sphingomonas sp. XMGL2, whole genome shotgun sequencing project.</title>
        <authorList>
            <person name="Zhao G."/>
            <person name="Shen L."/>
        </authorList>
    </citation>
    <scope>NUCLEOTIDE SEQUENCE [LARGE SCALE GENOMIC DNA]</scope>
    <source>
        <strain evidence="7 8">XMGL2</strain>
    </source>
</reference>
<dbReference type="PROSITE" id="PS50885">
    <property type="entry name" value="HAMP"/>
    <property type="match status" value="2"/>
</dbReference>
<feature type="domain" description="HAMP" evidence="6">
    <location>
        <begin position="386"/>
        <end position="438"/>
    </location>
</feature>
<feature type="domain" description="Methyl-accepting transducer" evidence="5">
    <location>
        <begin position="443"/>
        <end position="672"/>
    </location>
</feature>
<dbReference type="InterPro" id="IPR004089">
    <property type="entry name" value="MCPsignal_dom"/>
</dbReference>
<dbReference type="PANTHER" id="PTHR43531">
    <property type="entry name" value="PROTEIN ICFG"/>
    <property type="match status" value="1"/>
</dbReference>
<dbReference type="Pfam" id="PF00672">
    <property type="entry name" value="HAMP"/>
    <property type="match status" value="1"/>
</dbReference>
<accession>A0ABS6BET6</accession>
<evidence type="ECO:0000259" key="5">
    <source>
        <dbReference type="PROSITE" id="PS50111"/>
    </source>
</evidence>
<evidence type="ECO:0000256" key="1">
    <source>
        <dbReference type="ARBA" id="ARBA00022500"/>
    </source>
</evidence>
<dbReference type="EMBL" id="JAHKRT010000001">
    <property type="protein sequence ID" value="MBU3076818.1"/>
    <property type="molecule type" value="Genomic_DNA"/>
</dbReference>
<keyword evidence="3" id="KW-0807">Transducer</keyword>
<dbReference type="Pfam" id="PF00015">
    <property type="entry name" value="MCPsignal"/>
    <property type="match status" value="1"/>
</dbReference>
<comment type="caution">
    <text evidence="7">The sequence shown here is derived from an EMBL/GenBank/DDBJ whole genome shotgun (WGS) entry which is preliminary data.</text>
</comment>
<keyword evidence="4" id="KW-1133">Transmembrane helix</keyword>
<keyword evidence="4" id="KW-0812">Transmembrane</keyword>
<protein>
    <submittedName>
        <fullName evidence="7">HAMP domain-containing protein</fullName>
    </submittedName>
</protein>
<proteinExistence type="inferred from homology"/>
<comment type="similarity">
    <text evidence="2">Belongs to the methyl-accepting chemotaxis (MCP) protein family.</text>
</comment>
<keyword evidence="8" id="KW-1185">Reference proteome</keyword>
<organism evidence="7 8">
    <name type="scientific">Sphingomonas quercus</name>
    <dbReference type="NCBI Taxonomy" id="2842451"/>
    <lineage>
        <taxon>Bacteria</taxon>
        <taxon>Pseudomonadati</taxon>
        <taxon>Pseudomonadota</taxon>
        <taxon>Alphaproteobacteria</taxon>
        <taxon>Sphingomonadales</taxon>
        <taxon>Sphingomonadaceae</taxon>
        <taxon>Sphingomonas</taxon>
    </lineage>
</organism>
<dbReference type="CDD" id="cd12913">
    <property type="entry name" value="PDC1_MCP_like"/>
    <property type="match status" value="1"/>
</dbReference>
<dbReference type="InterPro" id="IPR051310">
    <property type="entry name" value="MCP_chemotaxis"/>
</dbReference>
<name>A0ABS6BET6_9SPHN</name>
<gene>
    <name evidence="7" type="ORF">KOF26_02980</name>
</gene>
<evidence type="ECO:0000259" key="6">
    <source>
        <dbReference type="PROSITE" id="PS50885"/>
    </source>
</evidence>
<evidence type="ECO:0000313" key="8">
    <source>
        <dbReference type="Proteomes" id="UP000776276"/>
    </source>
</evidence>
<dbReference type="PROSITE" id="PS50111">
    <property type="entry name" value="CHEMOTAXIS_TRANSDUC_2"/>
    <property type="match status" value="1"/>
</dbReference>
<keyword evidence="1" id="KW-0145">Chemotaxis</keyword>
<evidence type="ECO:0000313" key="7">
    <source>
        <dbReference type="EMBL" id="MBU3076818.1"/>
    </source>
</evidence>
<dbReference type="SMART" id="SM00304">
    <property type="entry name" value="HAMP"/>
    <property type="match status" value="2"/>
</dbReference>
<dbReference type="Proteomes" id="UP000776276">
    <property type="component" value="Unassembled WGS sequence"/>
</dbReference>
<evidence type="ECO:0000256" key="3">
    <source>
        <dbReference type="PROSITE-ProRule" id="PRU00284"/>
    </source>
</evidence>
<evidence type="ECO:0000256" key="4">
    <source>
        <dbReference type="SAM" id="Phobius"/>
    </source>
</evidence>
<dbReference type="InterPro" id="IPR003660">
    <property type="entry name" value="HAMP_dom"/>
</dbReference>